<dbReference type="GO" id="GO:0022857">
    <property type="term" value="F:transmembrane transporter activity"/>
    <property type="evidence" value="ECO:0007669"/>
    <property type="project" value="InterPro"/>
</dbReference>
<dbReference type="OrthoDB" id="9787902at2"/>
<feature type="domain" description="ABC-type glycine betaine transport system substrate-binding" evidence="2">
    <location>
        <begin position="50"/>
        <end position="326"/>
    </location>
</feature>
<gene>
    <name evidence="3" type="ORF">C7H73_12375</name>
</gene>
<feature type="chain" id="PRO_5015160061" evidence="1">
    <location>
        <begin position="35"/>
        <end position="344"/>
    </location>
</feature>
<dbReference type="KEGG" id="melm:C7H73_12375"/>
<dbReference type="PROSITE" id="PS51257">
    <property type="entry name" value="PROKAR_LIPOPROTEIN"/>
    <property type="match status" value="1"/>
</dbReference>
<dbReference type="CDD" id="cd13638">
    <property type="entry name" value="PBP2_EcProx_like"/>
    <property type="match status" value="1"/>
</dbReference>
<evidence type="ECO:0000313" key="3">
    <source>
        <dbReference type="EMBL" id="AVP58383.1"/>
    </source>
</evidence>
<dbReference type="Pfam" id="PF04069">
    <property type="entry name" value="OpuAC"/>
    <property type="match status" value="1"/>
</dbReference>
<dbReference type="InterPro" id="IPR007210">
    <property type="entry name" value="ABC_Gly_betaine_transp_sub-bd"/>
</dbReference>
<keyword evidence="4" id="KW-1185">Reference proteome</keyword>
<evidence type="ECO:0000259" key="2">
    <source>
        <dbReference type="Pfam" id="PF04069"/>
    </source>
</evidence>
<proteinExistence type="predicted"/>
<dbReference type="AlphaFoldDB" id="A0A2P1NMZ1"/>
<evidence type="ECO:0000256" key="1">
    <source>
        <dbReference type="SAM" id="SignalP"/>
    </source>
</evidence>
<dbReference type="EMBL" id="CP027792">
    <property type="protein sequence ID" value="AVP58383.1"/>
    <property type="molecule type" value="Genomic_DNA"/>
</dbReference>
<name>A0A2P1NMZ1_9BURK</name>
<dbReference type="SUPFAM" id="SSF53850">
    <property type="entry name" value="Periplasmic binding protein-like II"/>
    <property type="match status" value="1"/>
</dbReference>
<sequence length="344" mass="37371">MTISTRPPSHRLRTGLAGVAASLALACAASNALAADQPGKGVAVQPLKSSIAEETFQTLLVMRALEQLGYDVKPIKEVEYPTAHIAVANGDATFLADHWNPLHSDYYKNAGGDAKLTRKGVYSGNAAQGYLIDKKTADQHQITNIAQLKQPEIAKLFDTNSDGKADLTGCNPGWGCEAVIEHQLDAYGLRGTVTHNQGSYSALIADTITRFKAGKPVLYYTWTPYWVSNELKPGKDVVWLEVPFSSLPGEQKGLDTKLPNGKNYGFVVNNQHILAGKAWADANPAAARLFEVMQLPVADINAQNHMMSQGQNKPADIERHVDGWIKAHQKTFDGWLEQARAAAK</sequence>
<evidence type="ECO:0000313" key="4">
    <source>
        <dbReference type="Proteomes" id="UP000241829"/>
    </source>
</evidence>
<dbReference type="RefSeq" id="WP_106846931.1">
    <property type="nucleotide sequence ID" value="NZ_CP027792.1"/>
</dbReference>
<reference evidence="4" key="1">
    <citation type="submission" date="2018-03" db="EMBL/GenBank/DDBJ databases">
        <title>Genome sequencing of Melaminivora sp. strain SC2-7.</title>
        <authorList>
            <person name="Kim S.-J."/>
            <person name="Heo J."/>
            <person name="Ahn J.-H."/>
            <person name="Kwon S.-W."/>
        </authorList>
    </citation>
    <scope>NUCLEOTIDE SEQUENCE [LARGE SCALE GENOMIC DNA]</scope>
    <source>
        <strain evidence="4">SC2-7</strain>
    </source>
</reference>
<dbReference type="Gene3D" id="3.40.190.100">
    <property type="entry name" value="Glycine betaine-binding periplasmic protein, domain 2"/>
    <property type="match status" value="1"/>
</dbReference>
<dbReference type="Gene3D" id="3.40.190.10">
    <property type="entry name" value="Periplasmic binding protein-like II"/>
    <property type="match status" value="1"/>
</dbReference>
<keyword evidence="1" id="KW-0732">Signal</keyword>
<dbReference type="GO" id="GO:0043190">
    <property type="term" value="C:ATP-binding cassette (ABC) transporter complex"/>
    <property type="evidence" value="ECO:0007669"/>
    <property type="project" value="InterPro"/>
</dbReference>
<dbReference type="Proteomes" id="UP000241829">
    <property type="component" value="Chromosome"/>
</dbReference>
<organism evidence="3 4">
    <name type="scientific">Pulveribacter suum</name>
    <dbReference type="NCBI Taxonomy" id="2116657"/>
    <lineage>
        <taxon>Bacteria</taxon>
        <taxon>Pseudomonadati</taxon>
        <taxon>Pseudomonadota</taxon>
        <taxon>Betaproteobacteria</taxon>
        <taxon>Burkholderiales</taxon>
        <taxon>Comamonadaceae</taxon>
        <taxon>Pulveribacter</taxon>
    </lineage>
</organism>
<accession>A0A2P1NMZ1</accession>
<protein>
    <submittedName>
        <fullName evidence="3">Proline/glycine betaine ABC transporter substrate-binding protein ProX</fullName>
    </submittedName>
</protein>
<dbReference type="NCBIfam" id="NF008334">
    <property type="entry name" value="PRK11119.1"/>
    <property type="match status" value="1"/>
</dbReference>
<feature type="signal peptide" evidence="1">
    <location>
        <begin position="1"/>
        <end position="34"/>
    </location>
</feature>